<dbReference type="InParanoid" id="D6TZP9"/>
<organism evidence="2 3">
    <name type="scientific">Ktedonobacter racemifer DSM 44963</name>
    <dbReference type="NCBI Taxonomy" id="485913"/>
    <lineage>
        <taxon>Bacteria</taxon>
        <taxon>Bacillati</taxon>
        <taxon>Chloroflexota</taxon>
        <taxon>Ktedonobacteria</taxon>
        <taxon>Ktedonobacterales</taxon>
        <taxon>Ktedonobacteraceae</taxon>
        <taxon>Ktedonobacter</taxon>
    </lineage>
</organism>
<dbReference type="EMBL" id="ADVG01000004">
    <property type="protein sequence ID" value="EFH82039.1"/>
    <property type="molecule type" value="Genomic_DNA"/>
</dbReference>
<evidence type="ECO:0000313" key="2">
    <source>
        <dbReference type="EMBL" id="EFH82039.1"/>
    </source>
</evidence>
<reference evidence="2 3" key="1">
    <citation type="journal article" date="2011" name="Stand. Genomic Sci.">
        <title>Non-contiguous finished genome sequence and contextual data of the filamentous soil bacterium Ktedonobacter racemifer type strain (SOSP1-21).</title>
        <authorList>
            <person name="Chang Y.J."/>
            <person name="Land M."/>
            <person name="Hauser L."/>
            <person name="Chertkov O."/>
            <person name="Del Rio T.G."/>
            <person name="Nolan M."/>
            <person name="Copeland A."/>
            <person name="Tice H."/>
            <person name="Cheng J.F."/>
            <person name="Lucas S."/>
            <person name="Han C."/>
            <person name="Goodwin L."/>
            <person name="Pitluck S."/>
            <person name="Ivanova N."/>
            <person name="Ovchinikova G."/>
            <person name="Pati A."/>
            <person name="Chen A."/>
            <person name="Palaniappan K."/>
            <person name="Mavromatis K."/>
            <person name="Liolios K."/>
            <person name="Brettin T."/>
            <person name="Fiebig A."/>
            <person name="Rohde M."/>
            <person name="Abt B."/>
            <person name="Goker M."/>
            <person name="Detter J.C."/>
            <person name="Woyke T."/>
            <person name="Bristow J."/>
            <person name="Eisen J.A."/>
            <person name="Markowitz V."/>
            <person name="Hugenholtz P."/>
            <person name="Kyrpides N.C."/>
            <person name="Klenk H.P."/>
            <person name="Lapidus A."/>
        </authorList>
    </citation>
    <scope>NUCLEOTIDE SEQUENCE [LARGE SCALE GENOMIC DNA]</scope>
    <source>
        <strain evidence="3">DSM 44963</strain>
    </source>
</reference>
<proteinExistence type="predicted"/>
<dbReference type="SUPFAM" id="SSF55729">
    <property type="entry name" value="Acyl-CoA N-acyltransferases (Nat)"/>
    <property type="match status" value="1"/>
</dbReference>
<keyword evidence="2" id="KW-0808">Transferase</keyword>
<dbReference type="Pfam" id="PF00583">
    <property type="entry name" value="Acetyltransf_1"/>
    <property type="match status" value="1"/>
</dbReference>
<dbReference type="GO" id="GO:0016747">
    <property type="term" value="F:acyltransferase activity, transferring groups other than amino-acyl groups"/>
    <property type="evidence" value="ECO:0007669"/>
    <property type="project" value="InterPro"/>
</dbReference>
<dbReference type="RefSeq" id="WP_007919831.1">
    <property type="nucleotide sequence ID" value="NZ_ADVG01000004.1"/>
</dbReference>
<dbReference type="STRING" id="485913.Krac_2813"/>
<dbReference type="PROSITE" id="PS51186">
    <property type="entry name" value="GNAT"/>
    <property type="match status" value="1"/>
</dbReference>
<comment type="caution">
    <text evidence="2">The sequence shown here is derived from an EMBL/GenBank/DDBJ whole genome shotgun (WGS) entry which is preliminary data.</text>
</comment>
<gene>
    <name evidence="2" type="ORF">Krac_2813</name>
</gene>
<protein>
    <submittedName>
        <fullName evidence="2">GCN5-related N-acetyltransferase</fullName>
    </submittedName>
</protein>
<dbReference type="Gene3D" id="3.40.630.30">
    <property type="match status" value="1"/>
</dbReference>
<name>D6TZP9_KTERA</name>
<dbReference type="InterPro" id="IPR000182">
    <property type="entry name" value="GNAT_dom"/>
</dbReference>
<evidence type="ECO:0000259" key="1">
    <source>
        <dbReference type="PROSITE" id="PS51186"/>
    </source>
</evidence>
<sequence length="265" mass="29767">MTAIFSPYLPVLEGVTYRQPRGVEDAGALVALFEACRETDQIVSVSTLESMPTLTDVRELLQQIDPANMLVACAGEEIIGFVRLNWWPEDSGTWAYLHMGRVVPTWRGRGLGTGLLHWAEERLRALVSSNPDVEKWEYAANPSGLKTSSTELLQHEGYHQAWTGVIYELYDLANLSQASFEAEYSVSTIRPELYRILWEAQHNEFWADQSAFGIEAMDEAAYQEYLANFEQGRVDPTLWYLLFAGERPVATVQTSIIGNIGVIGL</sequence>
<dbReference type="InterPro" id="IPR016181">
    <property type="entry name" value="Acyl_CoA_acyltransferase"/>
</dbReference>
<evidence type="ECO:0000313" key="3">
    <source>
        <dbReference type="Proteomes" id="UP000004508"/>
    </source>
</evidence>
<feature type="domain" description="N-acetyltransferase" evidence="1">
    <location>
        <begin position="15"/>
        <end position="187"/>
    </location>
</feature>
<dbReference type="CDD" id="cd04301">
    <property type="entry name" value="NAT_SF"/>
    <property type="match status" value="1"/>
</dbReference>
<accession>D6TZP9</accession>
<keyword evidence="3" id="KW-1185">Reference proteome</keyword>
<dbReference type="AlphaFoldDB" id="D6TZP9"/>
<dbReference type="Proteomes" id="UP000004508">
    <property type="component" value="Unassembled WGS sequence"/>
</dbReference>